<evidence type="ECO:0000259" key="1">
    <source>
        <dbReference type="Pfam" id="PF13274"/>
    </source>
</evidence>
<name>A0A1M6TFU8_9FLAO</name>
<dbReference type="STRING" id="1302687.SAMN05444267_100582"/>
<keyword evidence="3" id="KW-1185">Reference proteome</keyword>
<reference evidence="3" key="1">
    <citation type="submission" date="2016-11" db="EMBL/GenBank/DDBJ databases">
        <authorList>
            <person name="Varghese N."/>
            <person name="Submissions S."/>
        </authorList>
    </citation>
    <scope>NUCLEOTIDE SEQUENCE [LARGE SCALE GENOMIC DNA]</scope>
    <source>
        <strain evidence="3">DSM 26899</strain>
    </source>
</reference>
<protein>
    <submittedName>
        <fullName evidence="2">Uncharacterized phage-associated protein</fullName>
    </submittedName>
</protein>
<dbReference type="Proteomes" id="UP000184364">
    <property type="component" value="Unassembled WGS sequence"/>
</dbReference>
<dbReference type="OrthoDB" id="9799173at2"/>
<dbReference type="AlphaFoldDB" id="A0A1M6TFU8"/>
<dbReference type="EMBL" id="FRAV01000005">
    <property type="protein sequence ID" value="SHK55803.1"/>
    <property type="molecule type" value="Genomic_DNA"/>
</dbReference>
<feature type="domain" description="Antitoxin SocA-like Panacea" evidence="1">
    <location>
        <begin position="27"/>
        <end position="123"/>
    </location>
</feature>
<evidence type="ECO:0000313" key="3">
    <source>
        <dbReference type="Proteomes" id="UP000184364"/>
    </source>
</evidence>
<dbReference type="RefSeq" id="WP_073291305.1">
    <property type="nucleotide sequence ID" value="NZ_FRAV01000005.1"/>
</dbReference>
<evidence type="ECO:0000313" key="2">
    <source>
        <dbReference type="EMBL" id="SHK55803.1"/>
    </source>
</evidence>
<dbReference type="InterPro" id="IPR025272">
    <property type="entry name" value="SocA_Panacea"/>
</dbReference>
<organism evidence="2 3">
    <name type="scientific">Chryseobacterium polytrichastri</name>
    <dbReference type="NCBI Taxonomy" id="1302687"/>
    <lineage>
        <taxon>Bacteria</taxon>
        <taxon>Pseudomonadati</taxon>
        <taxon>Bacteroidota</taxon>
        <taxon>Flavobacteriia</taxon>
        <taxon>Flavobacteriales</taxon>
        <taxon>Weeksellaceae</taxon>
        <taxon>Chryseobacterium group</taxon>
        <taxon>Chryseobacterium</taxon>
    </lineage>
</organism>
<accession>A0A1M6TFU8</accession>
<sequence length="154" mass="17988">MYNSLDIANEFMKLAKEEGFTIQPMKLLKLTYIAHGWYLGFNGKPLINDTIQAWKYGPVIPVLYNVIKRFGSGSVDPMTVELYKEKDLEKDDAEFVKLIWNNYKQFSGLELSTRTHLDNTPWKKVYDGVHNKPIPNDLIESYYKSYINERRAAK</sequence>
<dbReference type="Pfam" id="PF13274">
    <property type="entry name" value="SocA_Panacea"/>
    <property type="match status" value="1"/>
</dbReference>
<gene>
    <name evidence="2" type="ORF">SAMN05444267_100582</name>
</gene>
<proteinExistence type="predicted"/>